<feature type="compositionally biased region" description="Low complexity" evidence="1">
    <location>
        <begin position="235"/>
        <end position="266"/>
    </location>
</feature>
<feature type="compositionally biased region" description="Low complexity" evidence="1">
    <location>
        <begin position="52"/>
        <end position="67"/>
    </location>
</feature>
<feature type="compositionally biased region" description="Low complexity" evidence="1">
    <location>
        <begin position="79"/>
        <end position="130"/>
    </location>
</feature>
<dbReference type="EMBL" id="CADCSY010000024">
    <property type="protein sequence ID" value="CAA9218160.1"/>
    <property type="molecule type" value="Genomic_DNA"/>
</dbReference>
<feature type="region of interest" description="Disordered" evidence="1">
    <location>
        <begin position="163"/>
        <end position="182"/>
    </location>
</feature>
<feature type="compositionally biased region" description="Polar residues" evidence="1">
    <location>
        <begin position="37"/>
        <end position="51"/>
    </location>
</feature>
<feature type="region of interest" description="Disordered" evidence="1">
    <location>
        <begin position="233"/>
        <end position="409"/>
    </location>
</feature>
<feature type="region of interest" description="Disordered" evidence="1">
    <location>
        <begin position="429"/>
        <end position="467"/>
    </location>
</feature>
<sequence>WGSPPRPPSSPSPPTRCGATSGRRGCWPTTAPPCASCSPTCATRATPRSGTSCSSASRASARSSSCACSWPLWRWPRLPWSRGSGRSAAGRSRSSPSATSRRSSTWPSVGPTGSARSSPSPTPPSRGARTGITPVGGRSSWCCSPSRASTARCWRWCWAPQPCSSGGRGGRRARSSRQPQLRPGWACHSCWHDHVRRRPGSSRRARCSTRSSASTPIASTSARWCERSCPSRHCATTAGGTTASSTRRAASSSGSSPPSRSGSSPSGCGGHRSRWPCGSQASPGSWSSATSCTRARSTTTGTSTCSPSPRSGRARHGPGRPSTSAWSSPSSGCRRSAASPPSPSMRQDRSPTGSRWRRWSTGRRSWSSTPTGSAPPSPASEAAACSWPPRTSNGPSSGGTRGGSAGRAPHPCASTWTRCWREPIGRGPTCSSCRPRCGSPRRRRGVCSRCSTGLPPTRTSPCTAARA</sequence>
<feature type="region of interest" description="Disordered" evidence="1">
    <location>
        <begin position="1"/>
        <end position="67"/>
    </location>
</feature>
<gene>
    <name evidence="2" type="ORF">AVDCRST_MAG20-520</name>
</gene>
<feature type="compositionally biased region" description="Pro residues" evidence="1">
    <location>
        <begin position="1"/>
        <end position="14"/>
    </location>
</feature>
<accession>A0A6J4H8X3</accession>
<protein>
    <submittedName>
        <fullName evidence="2">Uncharacterized protein</fullName>
    </submittedName>
</protein>
<feature type="compositionally biased region" description="Low complexity" evidence="1">
    <location>
        <begin position="287"/>
        <end position="311"/>
    </location>
</feature>
<feature type="compositionally biased region" description="Gly residues" evidence="1">
    <location>
        <begin position="396"/>
        <end position="405"/>
    </location>
</feature>
<evidence type="ECO:0000256" key="1">
    <source>
        <dbReference type="SAM" id="MobiDB-lite"/>
    </source>
</evidence>
<feature type="compositionally biased region" description="Low complexity" evidence="1">
    <location>
        <begin position="379"/>
        <end position="395"/>
    </location>
</feature>
<evidence type="ECO:0000313" key="2">
    <source>
        <dbReference type="EMBL" id="CAA9218160.1"/>
    </source>
</evidence>
<feature type="non-terminal residue" evidence="2">
    <location>
        <position position="467"/>
    </location>
</feature>
<dbReference type="AlphaFoldDB" id="A0A6J4H8X3"/>
<feature type="region of interest" description="Disordered" evidence="1">
    <location>
        <begin position="79"/>
        <end position="141"/>
    </location>
</feature>
<organism evidence="2">
    <name type="scientific">uncultured Acidimicrobiales bacterium</name>
    <dbReference type="NCBI Taxonomy" id="310071"/>
    <lineage>
        <taxon>Bacteria</taxon>
        <taxon>Bacillati</taxon>
        <taxon>Actinomycetota</taxon>
        <taxon>Acidimicrobiia</taxon>
        <taxon>Acidimicrobiales</taxon>
        <taxon>environmental samples</taxon>
    </lineage>
</organism>
<feature type="compositionally biased region" description="Polar residues" evidence="1">
    <location>
        <begin position="457"/>
        <end position="467"/>
    </location>
</feature>
<name>A0A6J4H8X3_9ACTN</name>
<feature type="compositionally biased region" description="Low complexity" evidence="1">
    <location>
        <begin position="362"/>
        <end position="372"/>
    </location>
</feature>
<proteinExistence type="predicted"/>
<feature type="compositionally biased region" description="Low complexity" evidence="1">
    <location>
        <begin position="322"/>
        <end position="339"/>
    </location>
</feature>
<reference evidence="2" key="1">
    <citation type="submission" date="2020-02" db="EMBL/GenBank/DDBJ databases">
        <authorList>
            <person name="Meier V. D."/>
        </authorList>
    </citation>
    <scope>NUCLEOTIDE SEQUENCE</scope>
    <source>
        <strain evidence="2">AVDCRST_MAG20</strain>
    </source>
</reference>
<feature type="non-terminal residue" evidence="2">
    <location>
        <position position="1"/>
    </location>
</feature>